<evidence type="ECO:0000313" key="2">
    <source>
        <dbReference type="EMBL" id="KAK7310594.1"/>
    </source>
</evidence>
<comment type="caution">
    <text evidence="2">The sequence shown here is derived from an EMBL/GenBank/DDBJ whole genome shotgun (WGS) entry which is preliminary data.</text>
</comment>
<proteinExistence type="predicted"/>
<organism evidence="2 3">
    <name type="scientific">Clitoria ternatea</name>
    <name type="common">Butterfly pea</name>
    <dbReference type="NCBI Taxonomy" id="43366"/>
    <lineage>
        <taxon>Eukaryota</taxon>
        <taxon>Viridiplantae</taxon>
        <taxon>Streptophyta</taxon>
        <taxon>Embryophyta</taxon>
        <taxon>Tracheophyta</taxon>
        <taxon>Spermatophyta</taxon>
        <taxon>Magnoliopsida</taxon>
        <taxon>eudicotyledons</taxon>
        <taxon>Gunneridae</taxon>
        <taxon>Pentapetalae</taxon>
        <taxon>rosids</taxon>
        <taxon>fabids</taxon>
        <taxon>Fabales</taxon>
        <taxon>Fabaceae</taxon>
        <taxon>Papilionoideae</taxon>
        <taxon>50 kb inversion clade</taxon>
        <taxon>NPAAA clade</taxon>
        <taxon>indigoferoid/millettioid clade</taxon>
        <taxon>Phaseoleae</taxon>
        <taxon>Clitoria</taxon>
    </lineage>
</organism>
<evidence type="ECO:0000313" key="3">
    <source>
        <dbReference type="Proteomes" id="UP001359559"/>
    </source>
</evidence>
<accession>A0AAN9PUQ0</accession>
<dbReference type="Proteomes" id="UP001359559">
    <property type="component" value="Unassembled WGS sequence"/>
</dbReference>
<name>A0AAN9PUQ0_CLITE</name>
<reference evidence="2 3" key="1">
    <citation type="submission" date="2024-01" db="EMBL/GenBank/DDBJ databases">
        <title>The genomes of 5 underutilized Papilionoideae crops provide insights into root nodulation and disease resistance.</title>
        <authorList>
            <person name="Yuan L."/>
        </authorList>
    </citation>
    <scope>NUCLEOTIDE SEQUENCE [LARGE SCALE GENOMIC DNA]</scope>
    <source>
        <strain evidence="2">LY-2023</strain>
        <tissue evidence="2">Leaf</tissue>
    </source>
</reference>
<keyword evidence="3" id="KW-1185">Reference proteome</keyword>
<keyword evidence="1" id="KW-0472">Membrane</keyword>
<dbReference type="AlphaFoldDB" id="A0AAN9PUQ0"/>
<feature type="transmembrane region" description="Helical" evidence="1">
    <location>
        <begin position="73"/>
        <end position="91"/>
    </location>
</feature>
<dbReference type="EMBL" id="JAYKXN010000002">
    <property type="protein sequence ID" value="KAK7310594.1"/>
    <property type="molecule type" value="Genomic_DNA"/>
</dbReference>
<protein>
    <submittedName>
        <fullName evidence="2">Uncharacterized protein</fullName>
    </submittedName>
</protein>
<evidence type="ECO:0000256" key="1">
    <source>
        <dbReference type="SAM" id="Phobius"/>
    </source>
</evidence>
<keyword evidence="1" id="KW-0812">Transmembrane</keyword>
<gene>
    <name evidence="2" type="ORF">RJT34_08189</name>
</gene>
<sequence>MELNHVVRLAEFIWRRRIKWQSLTSGADDREDVRIMQRLKNSYNMNMRLMVIKTRKIFLSTTKSGVHSTSFRIIGALIAIGLLLWTVHYGYQATTGQRRHPLHCQWISRVGALIMLSGILLLALGIPIIADLFLRLSEELHCPEDTDIQHSSSSSKLKVKIDVPI</sequence>
<keyword evidence="1" id="KW-1133">Transmembrane helix</keyword>
<feature type="transmembrane region" description="Helical" evidence="1">
    <location>
        <begin position="111"/>
        <end position="134"/>
    </location>
</feature>